<dbReference type="WBParaSite" id="SSLN_0001569801-mRNA-1">
    <property type="protein sequence ID" value="SSLN_0001569801-mRNA-1"/>
    <property type="gene ID" value="SSLN_0001569801"/>
</dbReference>
<dbReference type="Proteomes" id="UP000275846">
    <property type="component" value="Unassembled WGS sequence"/>
</dbReference>
<evidence type="ECO:0000313" key="1">
    <source>
        <dbReference type="EMBL" id="VDM01519.1"/>
    </source>
</evidence>
<dbReference type="AlphaFoldDB" id="A0A183TF83"/>
<evidence type="ECO:0000313" key="3">
    <source>
        <dbReference type="WBParaSite" id="SSLN_0001569801-mRNA-1"/>
    </source>
</evidence>
<reference evidence="3" key="1">
    <citation type="submission" date="2016-06" db="UniProtKB">
        <authorList>
            <consortium name="WormBaseParasite"/>
        </authorList>
    </citation>
    <scope>IDENTIFICATION</scope>
</reference>
<evidence type="ECO:0000313" key="2">
    <source>
        <dbReference type="Proteomes" id="UP000275846"/>
    </source>
</evidence>
<proteinExistence type="predicted"/>
<sequence length="281" mass="31795">MVGRITALSSPKCGFDFNLDEGPKSTALAVIGRARRQHQNWFDDNDADISNLLAEKNGLNKAYMDLRTDDTKAAFFRCCRLVQQWLREMQEAWMVRKAEEIQGSDGTTLLTEKLRILKRWAEHFRSVLYCSSAISDAAIDRLPQVDTNHELDLPPSLPASTRVSSTTVHELLFTDDFALNTVTTAKTVVTHQPPPSAEYNVSRINVNDAQLKNVETFAFLVCTLSRNTRIHDEFAQRISKASQAFGRLQASMWNRNGIHLNTKLKMYKVVVLTTRLYGAET</sequence>
<dbReference type="OrthoDB" id="6304610at2759"/>
<dbReference type="PANTHER" id="PTHR47027">
    <property type="entry name" value="REVERSE TRANSCRIPTASE DOMAIN-CONTAINING PROTEIN"/>
    <property type="match status" value="1"/>
</dbReference>
<protein>
    <submittedName>
        <fullName evidence="1 3">Uncharacterized protein</fullName>
    </submittedName>
</protein>
<name>A0A183TF83_SCHSO</name>
<dbReference type="EMBL" id="UYSU01039630">
    <property type="protein sequence ID" value="VDM01519.1"/>
    <property type="molecule type" value="Genomic_DNA"/>
</dbReference>
<organism evidence="3">
    <name type="scientific">Schistocephalus solidus</name>
    <name type="common">Tapeworm</name>
    <dbReference type="NCBI Taxonomy" id="70667"/>
    <lineage>
        <taxon>Eukaryota</taxon>
        <taxon>Metazoa</taxon>
        <taxon>Spiralia</taxon>
        <taxon>Lophotrochozoa</taxon>
        <taxon>Platyhelminthes</taxon>
        <taxon>Cestoda</taxon>
        <taxon>Eucestoda</taxon>
        <taxon>Diphyllobothriidea</taxon>
        <taxon>Diphyllobothriidae</taxon>
        <taxon>Schistocephalus</taxon>
    </lineage>
</organism>
<gene>
    <name evidence="1" type="ORF">SSLN_LOCUS15133</name>
</gene>
<dbReference type="PANTHER" id="PTHR47027:SF26">
    <property type="entry name" value="REVERSE TRANSCRIPTASE DOMAIN-CONTAINING PROTEIN"/>
    <property type="match status" value="1"/>
</dbReference>
<reference evidence="1 2" key="2">
    <citation type="submission" date="2018-11" db="EMBL/GenBank/DDBJ databases">
        <authorList>
            <consortium name="Pathogen Informatics"/>
        </authorList>
    </citation>
    <scope>NUCLEOTIDE SEQUENCE [LARGE SCALE GENOMIC DNA]</scope>
    <source>
        <strain evidence="1 2">NST_G2</strain>
    </source>
</reference>
<accession>A0A183TF83</accession>
<keyword evidence="2" id="KW-1185">Reference proteome</keyword>